<dbReference type="InterPro" id="IPR005829">
    <property type="entry name" value="Sugar_transporter_CS"/>
</dbReference>
<evidence type="ECO:0000259" key="9">
    <source>
        <dbReference type="PROSITE" id="PS50850"/>
    </source>
</evidence>
<name>A0ABQ3BH44_9ACTN</name>
<dbReference type="InterPro" id="IPR036259">
    <property type="entry name" value="MFS_trans_sf"/>
</dbReference>
<dbReference type="PANTHER" id="PTHR43528">
    <property type="entry name" value="ALPHA-KETOGLUTARATE PERMEASE"/>
    <property type="match status" value="1"/>
</dbReference>
<accession>A0ABQ3BH44</accession>
<feature type="transmembrane region" description="Helical" evidence="8">
    <location>
        <begin position="310"/>
        <end position="330"/>
    </location>
</feature>
<dbReference type="PANTHER" id="PTHR43528:SF1">
    <property type="entry name" value="ALPHA-KETOGLUTARATE PERMEASE"/>
    <property type="match status" value="1"/>
</dbReference>
<evidence type="ECO:0000256" key="3">
    <source>
        <dbReference type="ARBA" id="ARBA00022475"/>
    </source>
</evidence>
<keyword evidence="4 8" id="KW-0812">Transmembrane</keyword>
<dbReference type="InterPro" id="IPR005828">
    <property type="entry name" value="MFS_sugar_transport-like"/>
</dbReference>
<keyword evidence="5" id="KW-0769">Symport</keyword>
<evidence type="ECO:0000256" key="6">
    <source>
        <dbReference type="ARBA" id="ARBA00022989"/>
    </source>
</evidence>
<dbReference type="Gene3D" id="1.20.1250.20">
    <property type="entry name" value="MFS general substrate transporter like domains"/>
    <property type="match status" value="2"/>
</dbReference>
<keyword evidence="7 8" id="KW-0472">Membrane</keyword>
<feature type="domain" description="Major facilitator superfamily (MFS) profile" evidence="9">
    <location>
        <begin position="21"/>
        <end position="425"/>
    </location>
</feature>
<dbReference type="Proteomes" id="UP000624183">
    <property type="component" value="Unassembled WGS sequence"/>
</dbReference>
<evidence type="ECO:0000313" key="10">
    <source>
        <dbReference type="EMBL" id="GGZ39228.1"/>
    </source>
</evidence>
<dbReference type="SUPFAM" id="SSF103473">
    <property type="entry name" value="MFS general substrate transporter"/>
    <property type="match status" value="1"/>
</dbReference>
<keyword evidence="11" id="KW-1185">Reference proteome</keyword>
<sequence length="446" mass="47377">MKTAVPRAVVPTAPERGRLRQILLASLGNAAEWFDWTVYVTFAAVLGPQFFPSGDGATNVLETLSVFAVGFLFRPVGGLLIGAYCDRRGRAAGLRLSLLLMAGGSLLIALAPAHRTAGVLSPALLVAARALQGLSAGGESTAMSTYVTETAPRRRRGLYSSAIYISTTLGTLTATFLALLLRNTLTPDQLADWGWRVPFALGALFASYGWWMRRGVRETPAFDAVRQHARRPAWQVLRAHPRRVVRVAGFSLGATVVYYTFATYLPLYAQVHGGVPANAALWASVAAQVVFMAALPLLGIATDRFGPRPMLLVFGGGFVCLTPVLFAVMSGSAVRLFAVMTAALLLFGCYATAAPAATLSMFPTALRSTGVGLPYALTVALFGGTAPYLNEYLAGLGHSAWYPWYVVLLCATSTVFFLRFRGTADADLTAAEDTGPVLAEDGAVRG</sequence>
<evidence type="ECO:0000313" key="11">
    <source>
        <dbReference type="Proteomes" id="UP000624183"/>
    </source>
</evidence>
<keyword evidence="6 8" id="KW-1133">Transmembrane helix</keyword>
<keyword evidence="2" id="KW-0813">Transport</keyword>
<feature type="transmembrane region" description="Helical" evidence="8">
    <location>
        <begin position="336"/>
        <end position="359"/>
    </location>
</feature>
<evidence type="ECO:0000256" key="8">
    <source>
        <dbReference type="SAM" id="Phobius"/>
    </source>
</evidence>
<organism evidence="10 11">
    <name type="scientific">Streptomyces rubiginosohelvolus</name>
    <dbReference type="NCBI Taxonomy" id="67362"/>
    <lineage>
        <taxon>Bacteria</taxon>
        <taxon>Bacillati</taxon>
        <taxon>Actinomycetota</taxon>
        <taxon>Actinomycetes</taxon>
        <taxon>Kitasatosporales</taxon>
        <taxon>Streptomycetaceae</taxon>
        <taxon>Streptomyces</taxon>
    </lineage>
</organism>
<feature type="transmembrane region" description="Helical" evidence="8">
    <location>
        <begin position="193"/>
        <end position="211"/>
    </location>
</feature>
<feature type="transmembrane region" description="Helical" evidence="8">
    <location>
        <begin position="96"/>
        <end position="113"/>
    </location>
</feature>
<feature type="transmembrane region" description="Helical" evidence="8">
    <location>
        <begin position="247"/>
        <end position="267"/>
    </location>
</feature>
<comment type="subcellular location">
    <subcellularLocation>
        <location evidence="1">Cell membrane</location>
        <topology evidence="1">Multi-pass membrane protein</topology>
    </subcellularLocation>
</comment>
<protein>
    <submittedName>
        <fullName evidence="10">MFS transporter</fullName>
    </submittedName>
</protein>
<gene>
    <name evidence="10" type="ORF">GCM10010328_11610</name>
</gene>
<feature type="transmembrane region" description="Helical" evidence="8">
    <location>
        <begin position="158"/>
        <end position="181"/>
    </location>
</feature>
<evidence type="ECO:0000256" key="2">
    <source>
        <dbReference type="ARBA" id="ARBA00022448"/>
    </source>
</evidence>
<evidence type="ECO:0000256" key="1">
    <source>
        <dbReference type="ARBA" id="ARBA00004651"/>
    </source>
</evidence>
<feature type="transmembrane region" description="Helical" evidence="8">
    <location>
        <begin position="371"/>
        <end position="389"/>
    </location>
</feature>
<keyword evidence="3" id="KW-1003">Cell membrane</keyword>
<feature type="transmembrane region" description="Helical" evidence="8">
    <location>
        <begin position="401"/>
        <end position="418"/>
    </location>
</feature>
<feature type="transmembrane region" description="Helical" evidence="8">
    <location>
        <begin position="119"/>
        <end position="137"/>
    </location>
</feature>
<dbReference type="PROSITE" id="PS00217">
    <property type="entry name" value="SUGAR_TRANSPORT_2"/>
    <property type="match status" value="1"/>
</dbReference>
<dbReference type="InterPro" id="IPR020846">
    <property type="entry name" value="MFS_dom"/>
</dbReference>
<feature type="transmembrane region" description="Helical" evidence="8">
    <location>
        <begin position="63"/>
        <end position="84"/>
    </location>
</feature>
<evidence type="ECO:0000256" key="7">
    <source>
        <dbReference type="ARBA" id="ARBA00023136"/>
    </source>
</evidence>
<feature type="transmembrane region" description="Helical" evidence="8">
    <location>
        <begin position="279"/>
        <end position="298"/>
    </location>
</feature>
<dbReference type="Pfam" id="PF00083">
    <property type="entry name" value="Sugar_tr"/>
    <property type="match status" value="1"/>
</dbReference>
<reference evidence="11" key="1">
    <citation type="journal article" date="2019" name="Int. J. Syst. Evol. Microbiol.">
        <title>The Global Catalogue of Microorganisms (GCM) 10K type strain sequencing project: providing services to taxonomists for standard genome sequencing and annotation.</title>
        <authorList>
            <consortium name="The Broad Institute Genomics Platform"/>
            <consortium name="The Broad Institute Genome Sequencing Center for Infectious Disease"/>
            <person name="Wu L."/>
            <person name="Ma J."/>
        </authorList>
    </citation>
    <scope>NUCLEOTIDE SEQUENCE [LARGE SCALE GENOMIC DNA]</scope>
    <source>
        <strain evidence="11">JCM 4602</strain>
    </source>
</reference>
<evidence type="ECO:0000256" key="5">
    <source>
        <dbReference type="ARBA" id="ARBA00022847"/>
    </source>
</evidence>
<dbReference type="InterPro" id="IPR051084">
    <property type="entry name" value="H+-coupled_symporters"/>
</dbReference>
<dbReference type="EMBL" id="BMUW01000001">
    <property type="protein sequence ID" value="GGZ39228.1"/>
    <property type="molecule type" value="Genomic_DNA"/>
</dbReference>
<dbReference type="PROSITE" id="PS50850">
    <property type="entry name" value="MFS"/>
    <property type="match status" value="1"/>
</dbReference>
<comment type="caution">
    <text evidence="10">The sequence shown here is derived from an EMBL/GenBank/DDBJ whole genome shotgun (WGS) entry which is preliminary data.</text>
</comment>
<proteinExistence type="predicted"/>
<evidence type="ECO:0000256" key="4">
    <source>
        <dbReference type="ARBA" id="ARBA00022692"/>
    </source>
</evidence>